<dbReference type="AlphaFoldDB" id="X6MCF2"/>
<dbReference type="InterPro" id="IPR004161">
    <property type="entry name" value="EFTu-like_2"/>
</dbReference>
<dbReference type="Gene3D" id="2.40.30.10">
    <property type="entry name" value="Translation factors"/>
    <property type="match status" value="1"/>
</dbReference>
<evidence type="ECO:0000313" key="4">
    <source>
        <dbReference type="EMBL" id="ETO11544.1"/>
    </source>
</evidence>
<dbReference type="EMBL" id="ASPP01022358">
    <property type="protein sequence ID" value="ETO11544.1"/>
    <property type="molecule type" value="Genomic_DNA"/>
</dbReference>
<evidence type="ECO:0000259" key="3">
    <source>
        <dbReference type="Pfam" id="PF03144"/>
    </source>
</evidence>
<feature type="domain" description="Translation elongation factor EFTu-like" evidence="3">
    <location>
        <begin position="93"/>
        <end position="159"/>
    </location>
</feature>
<dbReference type="Gene3D" id="3.40.50.300">
    <property type="entry name" value="P-loop containing nucleotide triphosphate hydrolases"/>
    <property type="match status" value="1"/>
</dbReference>
<dbReference type="InterPro" id="IPR027417">
    <property type="entry name" value="P-loop_NTPase"/>
</dbReference>
<dbReference type="OMA" id="IGFENDQ"/>
<comment type="caution">
    <text evidence="4">The sequence shown here is derived from an EMBL/GenBank/DDBJ whole genome shotgun (WGS) entry which is preliminary data.</text>
</comment>
<reference evidence="4 5" key="1">
    <citation type="journal article" date="2013" name="Curr. Biol.">
        <title>The Genome of the Foraminiferan Reticulomyxa filosa.</title>
        <authorList>
            <person name="Glockner G."/>
            <person name="Hulsmann N."/>
            <person name="Schleicher M."/>
            <person name="Noegel A.A."/>
            <person name="Eichinger L."/>
            <person name="Gallinger C."/>
            <person name="Pawlowski J."/>
            <person name="Sierra R."/>
            <person name="Euteneuer U."/>
            <person name="Pillet L."/>
            <person name="Moustafa A."/>
            <person name="Platzer M."/>
            <person name="Groth M."/>
            <person name="Szafranski K."/>
            <person name="Schliwa M."/>
        </authorList>
    </citation>
    <scope>NUCLEOTIDE SEQUENCE [LARGE SCALE GENOMIC DNA]</scope>
</reference>
<name>X6MCF2_RETFI</name>
<dbReference type="SUPFAM" id="SSF50447">
    <property type="entry name" value="Translation proteins"/>
    <property type="match status" value="1"/>
</dbReference>
<dbReference type="OrthoDB" id="2067at2759"/>
<keyword evidence="2" id="KW-0342">GTP-binding</keyword>
<protein>
    <recommendedName>
        <fullName evidence="3">Translation elongation factor EFTu-like domain-containing protein</fullName>
    </recommendedName>
</protein>
<proteinExistence type="predicted"/>
<organism evidence="4 5">
    <name type="scientific">Reticulomyxa filosa</name>
    <dbReference type="NCBI Taxonomy" id="46433"/>
    <lineage>
        <taxon>Eukaryota</taxon>
        <taxon>Sar</taxon>
        <taxon>Rhizaria</taxon>
        <taxon>Retaria</taxon>
        <taxon>Foraminifera</taxon>
        <taxon>Monothalamids</taxon>
        <taxon>Reticulomyxidae</taxon>
        <taxon>Reticulomyxa</taxon>
    </lineage>
</organism>
<evidence type="ECO:0000256" key="1">
    <source>
        <dbReference type="ARBA" id="ARBA00022741"/>
    </source>
</evidence>
<evidence type="ECO:0000313" key="5">
    <source>
        <dbReference type="Proteomes" id="UP000023152"/>
    </source>
</evidence>
<dbReference type="PANTHER" id="PTHR23115">
    <property type="entry name" value="TRANSLATION FACTOR"/>
    <property type="match status" value="1"/>
</dbReference>
<dbReference type="GO" id="GO:0005525">
    <property type="term" value="F:GTP binding"/>
    <property type="evidence" value="ECO:0007669"/>
    <property type="project" value="UniProtKB-KW"/>
</dbReference>
<dbReference type="SUPFAM" id="SSF52540">
    <property type="entry name" value="P-loop containing nucleoside triphosphate hydrolases"/>
    <property type="match status" value="1"/>
</dbReference>
<dbReference type="Pfam" id="PF03144">
    <property type="entry name" value="GTP_EFTU_D2"/>
    <property type="match status" value="1"/>
</dbReference>
<sequence>MLLATELLEYLNAQDRFDEIKSEVEKMLTKIGYKTEKISFIPMSGFKGKLDKNTITGVLLMDALEKTVSQPKRSTKKPFRTPVSGVYNIKGVGDVITGRIGQLPLGAPVYFYPTNATGKAFSIEMHHKTVDKSEAGDNVGVNMKNLKKKNMPHTGDVICIYDPVVDHNPPK</sequence>
<accession>X6MCF2</accession>
<gene>
    <name evidence="4" type="ORF">RFI_25832</name>
</gene>
<dbReference type="InterPro" id="IPR009000">
    <property type="entry name" value="Transl_B-barrel_sf"/>
</dbReference>
<keyword evidence="5" id="KW-1185">Reference proteome</keyword>
<dbReference type="InterPro" id="IPR050100">
    <property type="entry name" value="TRAFAC_GTPase_members"/>
</dbReference>
<keyword evidence="1" id="KW-0547">Nucleotide-binding</keyword>
<dbReference type="Proteomes" id="UP000023152">
    <property type="component" value="Unassembled WGS sequence"/>
</dbReference>
<evidence type="ECO:0000256" key="2">
    <source>
        <dbReference type="ARBA" id="ARBA00023134"/>
    </source>
</evidence>